<feature type="chain" id="PRO_5029692572" description="Fibronectin type-III domain-containing protein" evidence="13">
    <location>
        <begin position="19"/>
        <end position="788"/>
    </location>
</feature>
<evidence type="ECO:0000256" key="5">
    <source>
        <dbReference type="ARBA" id="ARBA00022989"/>
    </source>
</evidence>
<feature type="region of interest" description="Disordered" evidence="11">
    <location>
        <begin position="766"/>
        <end position="788"/>
    </location>
</feature>
<comment type="caution">
    <text evidence="15">The sequence shown here is derived from an EMBL/GenBank/DDBJ whole genome shotgun (WGS) entry which is preliminary data.</text>
</comment>
<gene>
    <name evidence="15" type="ORF">F7725_018464</name>
</gene>
<feature type="compositionally biased region" description="Basic and acidic residues" evidence="11">
    <location>
        <begin position="551"/>
        <end position="561"/>
    </location>
</feature>
<evidence type="ECO:0000259" key="14">
    <source>
        <dbReference type="PROSITE" id="PS50853"/>
    </source>
</evidence>
<accession>A0A7J5XT41</accession>
<dbReference type="AlphaFoldDB" id="A0A7J5XT41"/>
<reference evidence="15 16" key="1">
    <citation type="submission" date="2020-03" db="EMBL/GenBank/DDBJ databases">
        <title>Dissostichus mawsoni Genome sequencing and assembly.</title>
        <authorList>
            <person name="Park H."/>
        </authorList>
    </citation>
    <scope>NUCLEOTIDE SEQUENCE [LARGE SCALE GENOMIC DNA]</scope>
    <source>
        <strain evidence="15">DM0001</strain>
        <tissue evidence="15">Muscle</tissue>
    </source>
</reference>
<dbReference type="InterPro" id="IPR015321">
    <property type="entry name" value="TypeI_recpt_CBD"/>
</dbReference>
<name>A0A7J5XT41_DISMA</name>
<keyword evidence="7" id="KW-1015">Disulfide bond</keyword>
<keyword evidence="8" id="KW-0675">Receptor</keyword>
<protein>
    <recommendedName>
        <fullName evidence="14">Fibronectin type-III domain-containing protein</fullName>
    </recommendedName>
</protein>
<dbReference type="InterPro" id="IPR003599">
    <property type="entry name" value="Ig_sub"/>
</dbReference>
<evidence type="ECO:0000256" key="3">
    <source>
        <dbReference type="ARBA" id="ARBA00022692"/>
    </source>
</evidence>
<evidence type="ECO:0000256" key="7">
    <source>
        <dbReference type="ARBA" id="ARBA00023157"/>
    </source>
</evidence>
<evidence type="ECO:0000256" key="8">
    <source>
        <dbReference type="ARBA" id="ARBA00023170"/>
    </source>
</evidence>
<dbReference type="CDD" id="cd00063">
    <property type="entry name" value="FN3"/>
    <property type="match status" value="1"/>
</dbReference>
<dbReference type="SUPFAM" id="SSF48726">
    <property type="entry name" value="Immunoglobulin"/>
    <property type="match status" value="1"/>
</dbReference>
<keyword evidence="6 12" id="KW-0472">Membrane</keyword>
<evidence type="ECO:0000256" key="1">
    <source>
        <dbReference type="ARBA" id="ARBA00004479"/>
    </source>
</evidence>
<keyword evidence="3 12" id="KW-0812">Transmembrane</keyword>
<feature type="domain" description="Fibronectin type-III" evidence="14">
    <location>
        <begin position="309"/>
        <end position="411"/>
    </location>
</feature>
<dbReference type="Pfam" id="PF00041">
    <property type="entry name" value="fn3"/>
    <property type="match status" value="1"/>
</dbReference>
<dbReference type="SMART" id="SM00409">
    <property type="entry name" value="IG"/>
    <property type="match status" value="1"/>
</dbReference>
<dbReference type="InterPro" id="IPR036116">
    <property type="entry name" value="FN3_sf"/>
</dbReference>
<dbReference type="SUPFAM" id="SSF49265">
    <property type="entry name" value="Fibronectin type III"/>
    <property type="match status" value="2"/>
</dbReference>
<dbReference type="Proteomes" id="UP000518266">
    <property type="component" value="Unassembled WGS sequence"/>
</dbReference>
<feature type="transmembrane region" description="Helical" evidence="12">
    <location>
        <begin position="453"/>
        <end position="473"/>
    </location>
</feature>
<dbReference type="InterPro" id="IPR013783">
    <property type="entry name" value="Ig-like_fold"/>
</dbReference>
<dbReference type="GO" id="GO:0004896">
    <property type="term" value="F:cytokine receptor activity"/>
    <property type="evidence" value="ECO:0007669"/>
    <property type="project" value="InterPro"/>
</dbReference>
<dbReference type="InterPro" id="IPR003961">
    <property type="entry name" value="FN3_dom"/>
</dbReference>
<proteinExistence type="inferred from homology"/>
<evidence type="ECO:0000256" key="2">
    <source>
        <dbReference type="ARBA" id="ARBA00010890"/>
    </source>
</evidence>
<comment type="subcellular location">
    <subcellularLocation>
        <location evidence="1">Membrane</location>
        <topology evidence="1">Single-pass type I membrane protein</topology>
    </subcellularLocation>
</comment>
<evidence type="ECO:0000256" key="13">
    <source>
        <dbReference type="SAM" id="SignalP"/>
    </source>
</evidence>
<evidence type="ECO:0000256" key="10">
    <source>
        <dbReference type="ARBA" id="ARBA00023319"/>
    </source>
</evidence>
<dbReference type="EMBL" id="JAAKFY010000021">
    <property type="protein sequence ID" value="KAF3839747.1"/>
    <property type="molecule type" value="Genomic_DNA"/>
</dbReference>
<evidence type="ECO:0000256" key="4">
    <source>
        <dbReference type="ARBA" id="ARBA00022729"/>
    </source>
</evidence>
<dbReference type="GO" id="GO:0009897">
    <property type="term" value="C:external side of plasma membrane"/>
    <property type="evidence" value="ECO:0007669"/>
    <property type="project" value="TreeGrafter"/>
</dbReference>
<dbReference type="Pfam" id="PF09240">
    <property type="entry name" value="IL6Ra-bind"/>
    <property type="match status" value="1"/>
</dbReference>
<keyword evidence="16" id="KW-1185">Reference proteome</keyword>
<evidence type="ECO:0000313" key="16">
    <source>
        <dbReference type="Proteomes" id="UP000518266"/>
    </source>
</evidence>
<dbReference type="PROSITE" id="PS01354">
    <property type="entry name" value="HEMATOPO_REC_L_F3"/>
    <property type="match status" value="1"/>
</dbReference>
<keyword evidence="4 13" id="KW-0732">Signal</keyword>
<feature type="compositionally biased region" description="Low complexity" evidence="11">
    <location>
        <begin position="107"/>
        <end position="116"/>
    </location>
</feature>
<feature type="signal peptide" evidence="13">
    <location>
        <begin position="1"/>
        <end position="18"/>
    </location>
</feature>
<dbReference type="GO" id="GO:0016064">
    <property type="term" value="P:immunoglobulin mediated immune response"/>
    <property type="evidence" value="ECO:0007669"/>
    <property type="project" value="TreeGrafter"/>
</dbReference>
<dbReference type="PANTHER" id="PTHR23037">
    <property type="entry name" value="CYTOKINE RECEPTOR"/>
    <property type="match status" value="1"/>
</dbReference>
<dbReference type="Gene3D" id="2.60.40.10">
    <property type="entry name" value="Immunoglobulins"/>
    <property type="match status" value="3"/>
</dbReference>
<keyword evidence="9" id="KW-0325">Glycoprotein</keyword>
<dbReference type="PANTHER" id="PTHR23037:SF22">
    <property type="entry name" value="CYTOKINE RECEPTOR COMMON SUBUNIT BETA"/>
    <property type="match status" value="1"/>
</dbReference>
<feature type="compositionally biased region" description="Polar residues" evidence="11">
    <location>
        <begin position="60"/>
        <end position="75"/>
    </location>
</feature>
<feature type="region of interest" description="Disordered" evidence="11">
    <location>
        <begin position="59"/>
        <end position="116"/>
    </location>
</feature>
<feature type="region of interest" description="Disordered" evidence="11">
    <location>
        <begin position="494"/>
        <end position="561"/>
    </location>
</feature>
<comment type="similarity">
    <text evidence="2">Belongs to the type I cytokine receptor family. Type 3 subfamily.</text>
</comment>
<evidence type="ECO:0000313" key="15">
    <source>
        <dbReference type="EMBL" id="KAF3839747.1"/>
    </source>
</evidence>
<keyword evidence="10" id="KW-0393">Immunoglobulin domain</keyword>
<evidence type="ECO:0000256" key="6">
    <source>
        <dbReference type="ARBA" id="ARBA00023136"/>
    </source>
</evidence>
<dbReference type="InterPro" id="IPR036179">
    <property type="entry name" value="Ig-like_dom_sf"/>
</dbReference>
<evidence type="ECO:0000256" key="12">
    <source>
        <dbReference type="SAM" id="Phobius"/>
    </source>
</evidence>
<evidence type="ECO:0000256" key="11">
    <source>
        <dbReference type="SAM" id="MobiDB-lite"/>
    </source>
</evidence>
<dbReference type="SMART" id="SM00060">
    <property type="entry name" value="FN3"/>
    <property type="match status" value="1"/>
</dbReference>
<dbReference type="PROSITE" id="PS50853">
    <property type="entry name" value="FN3"/>
    <property type="match status" value="1"/>
</dbReference>
<sequence length="788" mass="88441">MRIFLPLLCALCATPVHGIFDGTCPKKDPPPGVLVLSPGSKLVLSCSGHVEADGVKVRVGSSSDENRTSVNNISNPEALMKSAKPTVGEGYHSNTTEAGESKSLKHSATAYTASASTPTVWETGDYEEEEGEYGSKVTRSIKPRLQWKWNGRIVGKGDRDWGEISFERRGSSLSLSSVRLSDSGRFTCYHRGRERFSLKVKVADPPETPQLSCYKKSPSSKIRCEWAPQKPFTIFPNCSLFLSKSATKSFLHLQCSYSSKHSRCWCALDHNDDELRSNYMAYLCVTSMAGNTTSSLLSFMPLSILKPDPPSGVSVRQEEGQEMRMTVTWGLPISWKSQDSFYKLIYEIKYRPLKSFDHWQIQMIKGTHSYTIRDAMPGVEYLIQLRTREEYDGQWSDWSIPLYESSWTAKRSVEYEDLTATTFSVYTEGSGADEDLSDVPEPVQGGDEGPHHILWISCGSFAFLSVILALFIFRHRHRFMSKLKSMSVSIPYGDSPRPAPSAQTPPEGHALVTFAPPCNKEPPPSEMEESKEENEEESEEENEEESEKESEEEKQRLKERIDALHFNNSRIDEQAKGEYKQSISSIKTRINNENDSAKAELFSSYESMVSGSSNKVDVVTNKKCLLATIKQMRNSSMAPSCHMQAILASISWEMLTKQSENMTSEEYDTLLGASKPALGMKLPSDVGKRQNLKKLMDMLKETFVGMSEDQMTQVVKWEKEQMKYFNCTTRPAADQRSSSMERCNPKTKWLDSDTLNMMGPYIAKLAPKDVDSAPKKEGGGGLQRRKAN</sequence>
<dbReference type="OrthoDB" id="8634471at2759"/>
<keyword evidence="5 12" id="KW-1133">Transmembrane helix</keyword>
<organism evidence="15 16">
    <name type="scientific">Dissostichus mawsoni</name>
    <name type="common">Antarctic cod</name>
    <dbReference type="NCBI Taxonomy" id="36200"/>
    <lineage>
        <taxon>Eukaryota</taxon>
        <taxon>Metazoa</taxon>
        <taxon>Chordata</taxon>
        <taxon>Craniata</taxon>
        <taxon>Vertebrata</taxon>
        <taxon>Euteleostomi</taxon>
        <taxon>Actinopterygii</taxon>
        <taxon>Neopterygii</taxon>
        <taxon>Teleostei</taxon>
        <taxon>Neoteleostei</taxon>
        <taxon>Acanthomorphata</taxon>
        <taxon>Eupercaria</taxon>
        <taxon>Perciformes</taxon>
        <taxon>Notothenioidei</taxon>
        <taxon>Nototheniidae</taxon>
        <taxon>Dissostichus</taxon>
    </lineage>
</organism>
<feature type="compositionally biased region" description="Basic and acidic residues" evidence="11">
    <location>
        <begin position="766"/>
        <end position="778"/>
    </location>
</feature>
<evidence type="ECO:0000256" key="9">
    <source>
        <dbReference type="ARBA" id="ARBA00023180"/>
    </source>
</evidence>
<feature type="compositionally biased region" description="Acidic residues" evidence="11">
    <location>
        <begin position="526"/>
        <end position="550"/>
    </location>
</feature>
<dbReference type="InterPro" id="IPR003530">
    <property type="entry name" value="Hematopoietin_rcpt_L_F3_CS"/>
</dbReference>